<proteinExistence type="predicted"/>
<comment type="caution">
    <text evidence="1">The sequence shown here is derived from an EMBL/GenBank/DDBJ whole genome shotgun (WGS) entry which is preliminary data.</text>
</comment>
<organism evidence="1 2">
    <name type="scientific">Alteromonas hispanica</name>
    <dbReference type="NCBI Taxonomy" id="315421"/>
    <lineage>
        <taxon>Bacteria</taxon>
        <taxon>Pseudomonadati</taxon>
        <taxon>Pseudomonadota</taxon>
        <taxon>Gammaproteobacteria</taxon>
        <taxon>Alteromonadales</taxon>
        <taxon>Alteromonadaceae</taxon>
        <taxon>Alteromonas/Salinimonas group</taxon>
        <taxon>Alteromonas</taxon>
    </lineage>
</organism>
<protein>
    <recommendedName>
        <fullName evidence="3">Response regulator</fullName>
    </recommendedName>
</protein>
<name>A0A6L9MTU5_9ALTE</name>
<evidence type="ECO:0008006" key="3">
    <source>
        <dbReference type="Google" id="ProtNLM"/>
    </source>
</evidence>
<keyword evidence="2" id="KW-1185">Reference proteome</keyword>
<evidence type="ECO:0000313" key="2">
    <source>
        <dbReference type="Proteomes" id="UP000478837"/>
    </source>
</evidence>
<dbReference type="AlphaFoldDB" id="A0A6L9MTU5"/>
<reference evidence="1 2" key="1">
    <citation type="submission" date="2020-01" db="EMBL/GenBank/DDBJ databases">
        <title>Genomes of bacteria type strains.</title>
        <authorList>
            <person name="Chen J."/>
            <person name="Zhu S."/>
            <person name="Yang J."/>
        </authorList>
    </citation>
    <scope>NUCLEOTIDE SEQUENCE [LARGE SCALE GENOMIC DNA]</scope>
    <source>
        <strain evidence="1 2">LMG 22958</strain>
    </source>
</reference>
<gene>
    <name evidence="1" type="ORF">GTW09_06685</name>
</gene>
<dbReference type="RefSeq" id="WP_163111059.1">
    <property type="nucleotide sequence ID" value="NZ_JAAAWP010000003.1"/>
</dbReference>
<accession>A0A6L9MTU5</accession>
<dbReference type="EMBL" id="JAAAWP010000003">
    <property type="protein sequence ID" value="NDW21200.1"/>
    <property type="molecule type" value="Genomic_DNA"/>
</dbReference>
<evidence type="ECO:0000313" key="1">
    <source>
        <dbReference type="EMBL" id="NDW21200.1"/>
    </source>
</evidence>
<sequence length="174" mass="19991">MTNETFSLNNKFKDLLLCVEGDNVKRKELLNIARERFGLTPKQAEGFVARNVRRLKIKRLLNTSGNKGECTYHFSSTLKCLIRPTETVLTDRQKESDEGSENLSREETKIQISLEMLLSELEAYRDIHERFPSTRPIVQGLLNEAKKESTQLYGRLNALKKVIQATNQRSTSKC</sequence>
<dbReference type="Proteomes" id="UP000478837">
    <property type="component" value="Unassembled WGS sequence"/>
</dbReference>